<evidence type="ECO:0000313" key="7">
    <source>
        <dbReference type="Proteomes" id="UP000319817"/>
    </source>
</evidence>
<dbReference type="Pfam" id="PF04079">
    <property type="entry name" value="SMC_ScpB"/>
    <property type="match status" value="1"/>
</dbReference>
<accession>A0A517NPE3</accession>
<feature type="compositionally biased region" description="Acidic residues" evidence="5">
    <location>
        <begin position="256"/>
        <end position="269"/>
    </location>
</feature>
<evidence type="ECO:0000256" key="2">
    <source>
        <dbReference type="ARBA" id="ARBA00022618"/>
    </source>
</evidence>
<keyword evidence="2" id="KW-0132">Cell division</keyword>
<feature type="region of interest" description="Disordered" evidence="5">
    <location>
        <begin position="1"/>
        <end position="34"/>
    </location>
</feature>
<dbReference type="Gene3D" id="1.10.10.10">
    <property type="entry name" value="Winged helix-like DNA-binding domain superfamily/Winged helix DNA-binding domain"/>
    <property type="match status" value="2"/>
</dbReference>
<evidence type="ECO:0000256" key="1">
    <source>
        <dbReference type="ARBA" id="ARBA00022490"/>
    </source>
</evidence>
<evidence type="ECO:0000256" key="4">
    <source>
        <dbReference type="ARBA" id="ARBA00023306"/>
    </source>
</evidence>
<gene>
    <name evidence="6" type="ORF">K239x_09260</name>
</gene>
<evidence type="ECO:0000256" key="5">
    <source>
        <dbReference type="SAM" id="MobiDB-lite"/>
    </source>
</evidence>
<reference evidence="6 7" key="1">
    <citation type="submission" date="2019-02" db="EMBL/GenBank/DDBJ databases">
        <title>Deep-cultivation of Planctomycetes and their phenomic and genomic characterization uncovers novel biology.</title>
        <authorList>
            <person name="Wiegand S."/>
            <person name="Jogler M."/>
            <person name="Boedeker C."/>
            <person name="Pinto D."/>
            <person name="Vollmers J."/>
            <person name="Rivas-Marin E."/>
            <person name="Kohn T."/>
            <person name="Peeters S.H."/>
            <person name="Heuer A."/>
            <person name="Rast P."/>
            <person name="Oberbeckmann S."/>
            <person name="Bunk B."/>
            <person name="Jeske O."/>
            <person name="Meyerdierks A."/>
            <person name="Storesund J.E."/>
            <person name="Kallscheuer N."/>
            <person name="Luecker S."/>
            <person name="Lage O.M."/>
            <person name="Pohl T."/>
            <person name="Merkel B.J."/>
            <person name="Hornburger P."/>
            <person name="Mueller R.-W."/>
            <person name="Bruemmer F."/>
            <person name="Labrenz M."/>
            <person name="Spormann A.M."/>
            <person name="Op den Camp H."/>
            <person name="Overmann J."/>
            <person name="Amann R."/>
            <person name="Jetten M.S.M."/>
            <person name="Mascher T."/>
            <person name="Medema M.H."/>
            <person name="Devos D.P."/>
            <person name="Kaster A.-K."/>
            <person name="Ovreas L."/>
            <person name="Rohde M."/>
            <person name="Galperin M.Y."/>
            <person name="Jogler C."/>
        </authorList>
    </citation>
    <scope>NUCLEOTIDE SEQUENCE [LARGE SCALE GENOMIC DNA]</scope>
    <source>
        <strain evidence="6 7">K23_9</strain>
    </source>
</reference>
<keyword evidence="7" id="KW-1185">Reference proteome</keyword>
<dbReference type="NCBIfam" id="TIGR00281">
    <property type="entry name" value="SMC-Scp complex subunit ScpB"/>
    <property type="match status" value="1"/>
</dbReference>
<dbReference type="GO" id="GO:0051301">
    <property type="term" value="P:cell division"/>
    <property type="evidence" value="ECO:0007669"/>
    <property type="project" value="UniProtKB-KW"/>
</dbReference>
<name>A0A517NPE3_9BACT</name>
<dbReference type="PANTHER" id="PTHR34298">
    <property type="entry name" value="SEGREGATION AND CONDENSATION PROTEIN B"/>
    <property type="match status" value="1"/>
</dbReference>
<evidence type="ECO:0008006" key="8">
    <source>
        <dbReference type="Google" id="ProtNLM"/>
    </source>
</evidence>
<evidence type="ECO:0000313" key="6">
    <source>
        <dbReference type="EMBL" id="QDT08983.1"/>
    </source>
</evidence>
<keyword evidence="4" id="KW-0131">Cell cycle</keyword>
<dbReference type="InterPro" id="IPR005234">
    <property type="entry name" value="ScpB_csome_segregation"/>
</dbReference>
<keyword evidence="1" id="KW-0963">Cytoplasm</keyword>
<dbReference type="PANTHER" id="PTHR34298:SF2">
    <property type="entry name" value="SEGREGATION AND CONDENSATION PROTEIN B"/>
    <property type="match status" value="1"/>
</dbReference>
<protein>
    <recommendedName>
        <fullName evidence="8">Segregation and condensation protein B</fullName>
    </recommendedName>
</protein>
<dbReference type="InterPro" id="IPR036388">
    <property type="entry name" value="WH-like_DNA-bd_sf"/>
</dbReference>
<proteinExistence type="predicted"/>
<keyword evidence="3" id="KW-0159">Chromosome partition</keyword>
<feature type="region of interest" description="Disordered" evidence="5">
    <location>
        <begin position="256"/>
        <end position="280"/>
    </location>
</feature>
<evidence type="ECO:0000256" key="3">
    <source>
        <dbReference type="ARBA" id="ARBA00022829"/>
    </source>
</evidence>
<dbReference type="AlphaFoldDB" id="A0A517NPE3"/>
<dbReference type="RefSeq" id="WP_145416437.1">
    <property type="nucleotide sequence ID" value="NZ_CP036526.1"/>
</dbReference>
<dbReference type="SUPFAM" id="SSF46785">
    <property type="entry name" value="Winged helix' DNA-binding domain"/>
    <property type="match status" value="2"/>
</dbReference>
<dbReference type="Proteomes" id="UP000319817">
    <property type="component" value="Chromosome"/>
</dbReference>
<feature type="compositionally biased region" description="Low complexity" evidence="5">
    <location>
        <begin position="1"/>
        <end position="32"/>
    </location>
</feature>
<organism evidence="6 7">
    <name type="scientific">Stieleria marina</name>
    <dbReference type="NCBI Taxonomy" id="1930275"/>
    <lineage>
        <taxon>Bacteria</taxon>
        <taxon>Pseudomonadati</taxon>
        <taxon>Planctomycetota</taxon>
        <taxon>Planctomycetia</taxon>
        <taxon>Pirellulales</taxon>
        <taxon>Pirellulaceae</taxon>
        <taxon>Stieleria</taxon>
    </lineage>
</organism>
<dbReference type="GO" id="GO:0051304">
    <property type="term" value="P:chromosome separation"/>
    <property type="evidence" value="ECO:0007669"/>
    <property type="project" value="InterPro"/>
</dbReference>
<dbReference type="EMBL" id="CP036526">
    <property type="protein sequence ID" value="QDT08983.1"/>
    <property type="molecule type" value="Genomic_DNA"/>
</dbReference>
<feature type="region of interest" description="Disordered" evidence="5">
    <location>
        <begin position="318"/>
        <end position="438"/>
    </location>
</feature>
<sequence>MATWSSTSTTNSTLTRCHRLSSGAPLPSSRSSDNGLCENAARIHRPYAVTWGSATALSATSGPRQSVIPGAAAEQLWPDDEDSAGLRRQRAEAVLLMSKLPLSNRKLAQLAHLADATEARTLVRELNQVYDDHQRALRIELVAGGYRMMTRPALAPWLVRLGHLPPAIRLSSPMMETLAVVAYRQPVSRVNVEAIRGVACGELLRQLMERDLIRIAGRAEELGRPYLYGTTKRFLQIFGLATTDALPPIQWHALQEDQDDDSQTEDPPQEELSTSTKESDVSIAAAPVVLDAESEICIVNPVPADSDSVSQDPAAVIEDEEDDLYEGTGDFADDDEEDDDDEWDDDDDDWAEDDDDDDDDDDEDDDDDDADDSDDDDGLEDDEWEEVDDEDSDLEEDDDDVETDDEEFDDEDEEWDDDEDEDDDWDDEEEEEADDDGE</sequence>
<dbReference type="OrthoDB" id="9806226at2"/>
<dbReference type="InterPro" id="IPR036390">
    <property type="entry name" value="WH_DNA-bd_sf"/>
</dbReference>